<evidence type="ECO:0008006" key="3">
    <source>
        <dbReference type="Google" id="ProtNLM"/>
    </source>
</evidence>
<dbReference type="AlphaFoldDB" id="A0A8D0P0F2"/>
<organism evidence="1 2">
    <name type="scientific">Sus scrofa</name>
    <name type="common">Pig</name>
    <dbReference type="NCBI Taxonomy" id="9823"/>
    <lineage>
        <taxon>Eukaryota</taxon>
        <taxon>Metazoa</taxon>
        <taxon>Chordata</taxon>
        <taxon>Craniata</taxon>
        <taxon>Vertebrata</taxon>
        <taxon>Euteleostomi</taxon>
        <taxon>Mammalia</taxon>
        <taxon>Eutheria</taxon>
        <taxon>Laurasiatheria</taxon>
        <taxon>Artiodactyla</taxon>
        <taxon>Suina</taxon>
        <taxon>Suidae</taxon>
        <taxon>Sus</taxon>
    </lineage>
</organism>
<evidence type="ECO:0000313" key="1">
    <source>
        <dbReference type="Ensembl" id="ENSSSCP00015026708.1"/>
    </source>
</evidence>
<name>A0A8D0P0F2_PIG</name>
<reference evidence="1" key="1">
    <citation type="submission" date="2025-08" db="UniProtKB">
        <authorList>
            <consortium name="Ensembl"/>
        </authorList>
    </citation>
    <scope>IDENTIFICATION</scope>
</reference>
<accession>A0A8D0P0F2</accession>
<sequence>MILYQKTLITTQKLLKLINEFSKIAGYKINIQKSITFMYTNNEILQKEYKNTILFKIIFPKIKYLGINLTKEVKDLHAKNYKTLMKEIKEDSKKWKDFPCSWIGRINTVKMAILPKAIYRFSAIHIKLPMTFFTEQNKQPQNLFQTIKDSELPKQS</sequence>
<dbReference type="PANTHER" id="PTHR19446">
    <property type="entry name" value="REVERSE TRANSCRIPTASES"/>
    <property type="match status" value="1"/>
</dbReference>
<dbReference type="Proteomes" id="UP000694726">
    <property type="component" value="Unplaced"/>
</dbReference>
<evidence type="ECO:0000313" key="2">
    <source>
        <dbReference type="Proteomes" id="UP000694726"/>
    </source>
</evidence>
<proteinExistence type="predicted"/>
<protein>
    <recommendedName>
        <fullName evidence="3">Reverse transcriptase domain-containing protein</fullName>
    </recommendedName>
</protein>
<dbReference type="Ensembl" id="ENSSSCT00015066627.1">
    <property type="protein sequence ID" value="ENSSSCP00015026708.1"/>
    <property type="gene ID" value="ENSSSCG00015050059.1"/>
</dbReference>